<evidence type="ECO:0000256" key="3">
    <source>
        <dbReference type="ARBA" id="ARBA00022953"/>
    </source>
</evidence>
<reference evidence="6" key="2">
    <citation type="submission" date="2020-09" db="EMBL/GenBank/DDBJ databases">
        <authorList>
            <person name="Le Lay C."/>
            <person name="Shi M."/>
            <person name="Bucek A."/>
            <person name="Bourguignon T."/>
            <person name="Lo N."/>
            <person name="Holmes E.C."/>
        </authorList>
    </citation>
    <scope>NUCLEOTIDE SEQUENCE</scope>
    <source>
        <strain evidence="6">7v_12</strain>
    </source>
</reference>
<dbReference type="GO" id="GO:0003723">
    <property type="term" value="F:RNA binding"/>
    <property type="evidence" value="ECO:0007669"/>
    <property type="project" value="InterPro"/>
</dbReference>
<dbReference type="InterPro" id="IPR043502">
    <property type="entry name" value="DNA/RNA_pol_sf"/>
</dbReference>
<keyword evidence="2" id="KW-0548">Nucleotidyltransferase</keyword>
<feature type="compositionally biased region" description="Polar residues" evidence="4">
    <location>
        <begin position="1"/>
        <end position="11"/>
    </location>
</feature>
<name>A0A7T7GUX9_9VIRU</name>
<dbReference type="SUPFAM" id="SSF56672">
    <property type="entry name" value="DNA/RNA polymerases"/>
    <property type="match status" value="1"/>
</dbReference>
<evidence type="ECO:0000256" key="4">
    <source>
        <dbReference type="SAM" id="MobiDB-lite"/>
    </source>
</evidence>
<dbReference type="GO" id="GO:0003968">
    <property type="term" value="F:RNA-directed RNA polymerase activity"/>
    <property type="evidence" value="ECO:0007669"/>
    <property type="project" value="InterPro"/>
</dbReference>
<keyword evidence="3" id="KW-0693">Viral RNA replication</keyword>
<reference evidence="6" key="1">
    <citation type="journal article" date="2020" name="Viruses">
        <title>Unmapped RNA Virus Diversity in Termites and their Symbionts.</title>
        <authorList>
            <person name="Lay C.L."/>
            <person name="Shi M."/>
            <person name="Bucek A."/>
            <person name="Bourguignon T."/>
            <person name="Lo N."/>
            <person name="Holmes E.C."/>
        </authorList>
    </citation>
    <scope>NUCLEOTIDE SEQUENCE</scope>
    <source>
        <strain evidence="6">7v_12</strain>
    </source>
</reference>
<proteinExistence type="predicted"/>
<evidence type="ECO:0000256" key="1">
    <source>
        <dbReference type="ARBA" id="ARBA00022679"/>
    </source>
</evidence>
<dbReference type="Pfam" id="PF00680">
    <property type="entry name" value="RdRP_1"/>
    <property type="match status" value="1"/>
</dbReference>
<evidence type="ECO:0000259" key="5">
    <source>
        <dbReference type="Pfam" id="PF00680"/>
    </source>
</evidence>
<sequence length="634" mass="70875">MKSTGNGSGSRSAKKAPQLKVQADGTFKTVESASAIVENMVYNVVPHTLKRLGRDVLPAGLNRLNGWFVRMERGSGNDERTPMFANQGRPKILRRMWTISDKAINEKRLLGDGPMSNGYWEIWYDCEEPQAEKVGPTSMFLPWSLDGDEKIAAVMRDKPPLARLKTGPLQQALDWLEDLIPAGSVGSISVEEAIHGFGGNPRFALDPTTNACDPFWNSGWARQSGEEVKGKPDELRKYAFSKIREWAANFVGASRRVADWRKIVPSYIATTSQRTNTMKGLHPLLEPKQKRPVLAMSKFGVVAGKTLATPLQATLMRIQINGLPLIPAWLPMPDFDLEMQKMLGAAFNAGATILSGDISSFDATLPPWFMWLICQRMAKWFKESEARLFLAHQYAVIFNTTVITPTRQFDPCPSSVKSGDIFTSIIGCMANATIQRYGKFCGYYDIDQQAVMGDDFVLWGQGVAPEAIEQAFADFGMEANASKQFYEFGHLHFLQRLHTYGYPGGQGSVFRVLGSSLSVEDDTQLKYDERNKYSYMVQALARLENANCNPLFEHMVKYAAENDKFKLGADIETDVILRGSGDYGERRLREDNLKPWKSTGTGVPFKHWAVNRVLRGERLPPLGSARFKSVYGRS</sequence>
<feature type="region of interest" description="Disordered" evidence="4">
    <location>
        <begin position="1"/>
        <end position="20"/>
    </location>
</feature>
<evidence type="ECO:0000256" key="2">
    <source>
        <dbReference type="ARBA" id="ARBA00022695"/>
    </source>
</evidence>
<protein>
    <submittedName>
        <fullName evidence="6">Putative replicase</fullName>
    </submittedName>
</protein>
<dbReference type="InterPro" id="IPR001205">
    <property type="entry name" value="RNA-dir_pol_C"/>
</dbReference>
<feature type="domain" description="RNA-directed RNA polymerase C-terminal" evidence="5">
    <location>
        <begin position="340"/>
        <end position="494"/>
    </location>
</feature>
<evidence type="ECO:0000313" key="6">
    <source>
        <dbReference type="EMBL" id="QQM16299.1"/>
    </source>
</evidence>
<dbReference type="EMBL" id="MW052103">
    <property type="protein sequence ID" value="QQM16299.1"/>
    <property type="molecule type" value="Genomic_RNA"/>
</dbReference>
<dbReference type="GO" id="GO:0006351">
    <property type="term" value="P:DNA-templated transcription"/>
    <property type="evidence" value="ECO:0007669"/>
    <property type="project" value="InterPro"/>
</dbReference>
<keyword evidence="1" id="KW-0808">Transferase</keyword>
<organism evidence="6">
    <name type="scientific">Cetsystermes virus</name>
    <dbReference type="NCBI Taxonomy" id="2796582"/>
    <lineage>
        <taxon>Viruses</taxon>
        <taxon>Riboviria</taxon>
    </lineage>
</organism>
<accession>A0A7T7GUX9</accession>